<name>A0AAN6UW51_9PEZI</name>
<feature type="region of interest" description="Disordered" evidence="1">
    <location>
        <begin position="115"/>
        <end position="136"/>
    </location>
</feature>
<gene>
    <name evidence="2" type="ORF">BT67DRAFT_28621</name>
</gene>
<comment type="caution">
    <text evidence="2">The sequence shown here is derived from an EMBL/GenBank/DDBJ whole genome shotgun (WGS) entry which is preliminary data.</text>
</comment>
<organism evidence="2 3">
    <name type="scientific">Trichocladium antarcticum</name>
    <dbReference type="NCBI Taxonomy" id="1450529"/>
    <lineage>
        <taxon>Eukaryota</taxon>
        <taxon>Fungi</taxon>
        <taxon>Dikarya</taxon>
        <taxon>Ascomycota</taxon>
        <taxon>Pezizomycotina</taxon>
        <taxon>Sordariomycetes</taxon>
        <taxon>Sordariomycetidae</taxon>
        <taxon>Sordariales</taxon>
        <taxon>Chaetomiaceae</taxon>
        <taxon>Trichocladium</taxon>
    </lineage>
</organism>
<dbReference type="Proteomes" id="UP001304895">
    <property type="component" value="Unassembled WGS sequence"/>
</dbReference>
<keyword evidence="3" id="KW-1185">Reference proteome</keyword>
<protein>
    <submittedName>
        <fullName evidence="2">Uncharacterized protein</fullName>
    </submittedName>
</protein>
<accession>A0AAN6UW51</accession>
<dbReference type="AlphaFoldDB" id="A0AAN6UW51"/>
<evidence type="ECO:0000313" key="3">
    <source>
        <dbReference type="Proteomes" id="UP001304895"/>
    </source>
</evidence>
<proteinExistence type="predicted"/>
<sequence length="169" mass="18877">MLIDVEPIRQLQRYKHAKRTGVHQRIDSMRPARTTTPRARFEDLGVQWPRDRPLPSQPQDQKHELHVHVRTMATFQPDRVMPTPPYHSASSSHWVVQCTGVGLVSLRTLAGIRAPSTASTPEGAHTPALPRSLGIATSSVPTTPAPHFLRPHNCATTCFRRRAIACAEF</sequence>
<dbReference type="EMBL" id="MU853401">
    <property type="protein sequence ID" value="KAK4138946.1"/>
    <property type="molecule type" value="Genomic_DNA"/>
</dbReference>
<reference evidence="2" key="1">
    <citation type="journal article" date="2023" name="Mol. Phylogenet. Evol.">
        <title>Genome-scale phylogeny and comparative genomics of the fungal order Sordariales.</title>
        <authorList>
            <person name="Hensen N."/>
            <person name="Bonometti L."/>
            <person name="Westerberg I."/>
            <person name="Brannstrom I.O."/>
            <person name="Guillou S."/>
            <person name="Cros-Aarteil S."/>
            <person name="Calhoun S."/>
            <person name="Haridas S."/>
            <person name="Kuo A."/>
            <person name="Mondo S."/>
            <person name="Pangilinan J."/>
            <person name="Riley R."/>
            <person name="LaButti K."/>
            <person name="Andreopoulos B."/>
            <person name="Lipzen A."/>
            <person name="Chen C."/>
            <person name="Yan M."/>
            <person name="Daum C."/>
            <person name="Ng V."/>
            <person name="Clum A."/>
            <person name="Steindorff A."/>
            <person name="Ohm R.A."/>
            <person name="Martin F."/>
            <person name="Silar P."/>
            <person name="Natvig D.O."/>
            <person name="Lalanne C."/>
            <person name="Gautier V."/>
            <person name="Ament-Velasquez S.L."/>
            <person name="Kruys A."/>
            <person name="Hutchinson M.I."/>
            <person name="Powell A.J."/>
            <person name="Barry K."/>
            <person name="Miller A.N."/>
            <person name="Grigoriev I.V."/>
            <person name="Debuchy R."/>
            <person name="Gladieux P."/>
            <person name="Hiltunen Thoren M."/>
            <person name="Johannesson H."/>
        </authorList>
    </citation>
    <scope>NUCLEOTIDE SEQUENCE</scope>
    <source>
        <strain evidence="2">CBS 123565</strain>
    </source>
</reference>
<reference evidence="2" key="2">
    <citation type="submission" date="2023-05" db="EMBL/GenBank/DDBJ databases">
        <authorList>
            <consortium name="Lawrence Berkeley National Laboratory"/>
            <person name="Steindorff A."/>
            <person name="Hensen N."/>
            <person name="Bonometti L."/>
            <person name="Westerberg I."/>
            <person name="Brannstrom I.O."/>
            <person name="Guillou S."/>
            <person name="Cros-Aarteil S."/>
            <person name="Calhoun S."/>
            <person name="Haridas S."/>
            <person name="Kuo A."/>
            <person name="Mondo S."/>
            <person name="Pangilinan J."/>
            <person name="Riley R."/>
            <person name="Labutti K."/>
            <person name="Andreopoulos B."/>
            <person name="Lipzen A."/>
            <person name="Chen C."/>
            <person name="Yanf M."/>
            <person name="Daum C."/>
            <person name="Ng V."/>
            <person name="Clum A."/>
            <person name="Ohm R."/>
            <person name="Martin F."/>
            <person name="Silar P."/>
            <person name="Natvig D."/>
            <person name="Lalanne C."/>
            <person name="Gautier V."/>
            <person name="Ament-Velasquez S.L."/>
            <person name="Kruys A."/>
            <person name="Hutchinson M.I."/>
            <person name="Powell A.J."/>
            <person name="Barry K."/>
            <person name="Miller A.N."/>
            <person name="Grigoriev I.V."/>
            <person name="Debuchy R."/>
            <person name="Gladieux P."/>
            <person name="Thoren M.H."/>
            <person name="Johannesson H."/>
        </authorList>
    </citation>
    <scope>NUCLEOTIDE SEQUENCE</scope>
    <source>
        <strain evidence="2">CBS 123565</strain>
    </source>
</reference>
<evidence type="ECO:0000256" key="1">
    <source>
        <dbReference type="SAM" id="MobiDB-lite"/>
    </source>
</evidence>
<evidence type="ECO:0000313" key="2">
    <source>
        <dbReference type="EMBL" id="KAK4138946.1"/>
    </source>
</evidence>